<dbReference type="Gene3D" id="1.25.40.10">
    <property type="entry name" value="Tetratricopeptide repeat domain"/>
    <property type="match status" value="1"/>
</dbReference>
<keyword evidence="5" id="KW-1185">Reference proteome</keyword>
<protein>
    <recommendedName>
        <fullName evidence="3">Right handed beta helix domain-containing protein</fullName>
    </recommendedName>
</protein>
<dbReference type="SMART" id="SM00710">
    <property type="entry name" value="PbH1"/>
    <property type="match status" value="4"/>
</dbReference>
<dbReference type="InterPro" id="IPR039448">
    <property type="entry name" value="Beta_helix"/>
</dbReference>
<dbReference type="SUPFAM" id="SSF51126">
    <property type="entry name" value="Pectin lyase-like"/>
    <property type="match status" value="1"/>
</dbReference>
<dbReference type="InterPro" id="IPR012334">
    <property type="entry name" value="Pectin_lyas_fold"/>
</dbReference>
<evidence type="ECO:0000256" key="1">
    <source>
        <dbReference type="ARBA" id="ARBA00022737"/>
    </source>
</evidence>
<dbReference type="InterPro" id="IPR011990">
    <property type="entry name" value="TPR-like_helical_dom_sf"/>
</dbReference>
<dbReference type="GO" id="GO:0006511">
    <property type="term" value="P:ubiquitin-dependent protein catabolic process"/>
    <property type="evidence" value="ECO:0007669"/>
    <property type="project" value="TreeGrafter"/>
</dbReference>
<dbReference type="PANTHER" id="PTHR22990">
    <property type="entry name" value="F-BOX ONLY PROTEIN"/>
    <property type="match status" value="1"/>
</dbReference>
<dbReference type="EMBL" id="JAQMWT010000186">
    <property type="protein sequence ID" value="KAJ8607998.1"/>
    <property type="molecule type" value="Genomic_DNA"/>
</dbReference>
<feature type="compositionally biased region" description="Polar residues" evidence="2">
    <location>
        <begin position="225"/>
        <end position="235"/>
    </location>
</feature>
<accession>A0AAD7XP58</accession>
<feature type="compositionally biased region" description="Basic and acidic residues" evidence="2">
    <location>
        <begin position="204"/>
        <end position="219"/>
    </location>
</feature>
<evidence type="ECO:0000313" key="4">
    <source>
        <dbReference type="EMBL" id="KAJ8607998.1"/>
    </source>
</evidence>
<evidence type="ECO:0000313" key="5">
    <source>
        <dbReference type="Proteomes" id="UP001230188"/>
    </source>
</evidence>
<dbReference type="InterPro" id="IPR006626">
    <property type="entry name" value="PbH1"/>
</dbReference>
<feature type="compositionally biased region" description="Low complexity" evidence="2">
    <location>
        <begin position="277"/>
        <end position="286"/>
    </location>
</feature>
<evidence type="ECO:0000259" key="3">
    <source>
        <dbReference type="Pfam" id="PF13229"/>
    </source>
</evidence>
<dbReference type="AlphaFoldDB" id="A0AAD7XP58"/>
<proteinExistence type="predicted"/>
<feature type="region of interest" description="Disordered" evidence="2">
    <location>
        <begin position="204"/>
        <end position="295"/>
    </location>
</feature>
<name>A0AAD7XP58_9STRA</name>
<feature type="compositionally biased region" description="Basic and acidic residues" evidence="2">
    <location>
        <begin position="253"/>
        <end position="274"/>
    </location>
</feature>
<dbReference type="InterPro" id="IPR011050">
    <property type="entry name" value="Pectin_lyase_fold/virulence"/>
</dbReference>
<sequence>MKRGFRFGQTWVATTNNNFVRKTASRQNVDLGALETISVRDLGVERVHHGRAFYCRVVSPCIVRKSAAFFVKDGNDDLAEIAVYDSVFDAIHVTWSSFEKANEMFRVGRRLAILEPFFKVRLDRTTGICVDGLSDIVFDVEPPPAELLESKEQKPKNVEGRLREIMLADPSLGRRKLHRLLVEEGFSVSANHVSRLRVKIRDEEAKTAPRQAAAEEQRRSSSSADATKNTATSCEGNLDRRQKDTDEVNNTDVHSEGLGRHNNNDLEEEKKEPPDQSSSSSTRRSTNYCPLPTRRPEQHRVFLDSDIVSCREAGNEAFKSGNYGLARRQYETAIKRAKKAMASRDGPWTTTIGDTDESRSVALWQLYGNRSAALMRLGDFDEALWDAHRSHVCAPKGVVKPVLRCADALASLCSREEAREILRSAMDEYPNDVASLQQKQRAIAPKTTILVGPGCDFSSISEAIARAPSGAEIVVEPGVYRFPLCIAMKSLTLRSRNPLNPEDLDVDDDAQPAPPCAEIRVDGKNAWGHAVQCVAPPTDAAAAQIIKIRGFRITCGVLVARNSELAMYRVVVCRNAACGLELRDGGTATLKECTFHSNGKQGLMVWKKAGALAATRCDFHSNQRDSGALIEENDGNEASFDHSNFFGNESCGIAIQRKGRARLNCCRVHENRVEGILIQDTGSAIVKGCTVFSNWSNGIFVGFDHRGTATIADNVVHDNQSAGLLLGTGSANDRVVVRNNEQRACQKQHWRAGHKEACVAPAVKYPSFLDPYTSV</sequence>
<comment type="caution">
    <text evidence="4">The sequence shown here is derived from an EMBL/GenBank/DDBJ whole genome shotgun (WGS) entry which is preliminary data.</text>
</comment>
<dbReference type="Pfam" id="PF13229">
    <property type="entry name" value="Beta_helix"/>
    <property type="match status" value="1"/>
</dbReference>
<evidence type="ECO:0000256" key="2">
    <source>
        <dbReference type="SAM" id="MobiDB-lite"/>
    </source>
</evidence>
<feature type="domain" description="Right handed beta helix" evidence="3">
    <location>
        <begin position="556"/>
        <end position="701"/>
    </location>
</feature>
<dbReference type="Gene3D" id="2.160.20.10">
    <property type="entry name" value="Single-stranded right-handed beta-helix, Pectin lyase-like"/>
    <property type="match status" value="1"/>
</dbReference>
<dbReference type="InterPro" id="IPR051550">
    <property type="entry name" value="SCF-Subunits/Alg-Epimerases"/>
</dbReference>
<gene>
    <name evidence="4" type="ORF">CTAYLR_008244</name>
</gene>
<dbReference type="Proteomes" id="UP001230188">
    <property type="component" value="Unassembled WGS sequence"/>
</dbReference>
<dbReference type="SUPFAM" id="SSF48452">
    <property type="entry name" value="TPR-like"/>
    <property type="match status" value="1"/>
</dbReference>
<dbReference type="PANTHER" id="PTHR22990:SF15">
    <property type="entry name" value="F-BOX ONLY PROTEIN 10"/>
    <property type="match status" value="1"/>
</dbReference>
<feature type="compositionally biased region" description="Basic and acidic residues" evidence="2">
    <location>
        <begin position="237"/>
        <end position="246"/>
    </location>
</feature>
<reference evidence="4" key="1">
    <citation type="submission" date="2023-01" db="EMBL/GenBank/DDBJ databases">
        <title>Metagenome sequencing of chrysophaentin producing Chrysophaeum taylorii.</title>
        <authorList>
            <person name="Davison J."/>
            <person name="Bewley C."/>
        </authorList>
    </citation>
    <scope>NUCLEOTIDE SEQUENCE</scope>
    <source>
        <strain evidence="4">NIES-1699</strain>
    </source>
</reference>
<organism evidence="4 5">
    <name type="scientific">Chrysophaeum taylorii</name>
    <dbReference type="NCBI Taxonomy" id="2483200"/>
    <lineage>
        <taxon>Eukaryota</taxon>
        <taxon>Sar</taxon>
        <taxon>Stramenopiles</taxon>
        <taxon>Ochrophyta</taxon>
        <taxon>Pelagophyceae</taxon>
        <taxon>Pelagomonadales</taxon>
        <taxon>Pelagomonadaceae</taxon>
        <taxon>Chrysophaeum</taxon>
    </lineage>
</organism>
<keyword evidence="1" id="KW-0677">Repeat</keyword>